<dbReference type="RefSeq" id="XP_005777055.1">
    <property type="nucleotide sequence ID" value="XM_005776998.1"/>
</dbReference>
<organism evidence="1 2">
    <name type="scientific">Emiliania huxleyi (strain CCMP1516)</name>
    <dbReference type="NCBI Taxonomy" id="280463"/>
    <lineage>
        <taxon>Eukaryota</taxon>
        <taxon>Haptista</taxon>
        <taxon>Haptophyta</taxon>
        <taxon>Prymnesiophyceae</taxon>
        <taxon>Isochrysidales</taxon>
        <taxon>Noelaerhabdaceae</taxon>
        <taxon>Emiliania</taxon>
    </lineage>
</organism>
<evidence type="ECO:0000313" key="2">
    <source>
        <dbReference type="Proteomes" id="UP000013827"/>
    </source>
</evidence>
<accession>A0A0D3JM91</accession>
<dbReference type="Proteomes" id="UP000013827">
    <property type="component" value="Unassembled WGS sequence"/>
</dbReference>
<evidence type="ECO:0000313" key="1">
    <source>
        <dbReference type="EnsemblProtists" id="EOD24626"/>
    </source>
</evidence>
<dbReference type="HOGENOM" id="CLU_1247362_0_0_1"/>
<sequence length="222" mass="24237">MLASRLVQAAVTDGAGASRAHRRATMLCGCVMLPRVHEPLLARFADAFRSEQRRLEQQQQWMRRLSPSALGVERLLEGSKGAGVVLTPLRGALDELGAMGAEPCAHRYLSRMRAFVRTVAEFCERGGDPRVRAAVEMPQGALVRVPTKFPARTCCSRCSSSPALKLMQGGVPLNDMQGETGYCLCSVEAAFEYVRGARREEFADERRMSGGSPAPVLRELSV</sequence>
<keyword evidence="2" id="KW-1185">Reference proteome</keyword>
<reference evidence="1" key="2">
    <citation type="submission" date="2024-10" db="UniProtKB">
        <authorList>
            <consortium name="EnsemblProtists"/>
        </authorList>
    </citation>
    <scope>IDENTIFICATION</scope>
</reference>
<dbReference type="AlphaFoldDB" id="A0A0D3JM91"/>
<reference evidence="2" key="1">
    <citation type="journal article" date="2013" name="Nature">
        <title>Pan genome of the phytoplankton Emiliania underpins its global distribution.</title>
        <authorList>
            <person name="Read B.A."/>
            <person name="Kegel J."/>
            <person name="Klute M.J."/>
            <person name="Kuo A."/>
            <person name="Lefebvre S.C."/>
            <person name="Maumus F."/>
            <person name="Mayer C."/>
            <person name="Miller J."/>
            <person name="Monier A."/>
            <person name="Salamov A."/>
            <person name="Young J."/>
            <person name="Aguilar M."/>
            <person name="Claverie J.M."/>
            <person name="Frickenhaus S."/>
            <person name="Gonzalez K."/>
            <person name="Herman E.K."/>
            <person name="Lin Y.C."/>
            <person name="Napier J."/>
            <person name="Ogata H."/>
            <person name="Sarno A.F."/>
            <person name="Shmutz J."/>
            <person name="Schroeder D."/>
            <person name="de Vargas C."/>
            <person name="Verret F."/>
            <person name="von Dassow P."/>
            <person name="Valentin K."/>
            <person name="Van de Peer Y."/>
            <person name="Wheeler G."/>
            <person name="Dacks J.B."/>
            <person name="Delwiche C.F."/>
            <person name="Dyhrman S.T."/>
            <person name="Glockner G."/>
            <person name="John U."/>
            <person name="Richards T."/>
            <person name="Worden A.Z."/>
            <person name="Zhang X."/>
            <person name="Grigoriev I.V."/>
            <person name="Allen A.E."/>
            <person name="Bidle K."/>
            <person name="Borodovsky M."/>
            <person name="Bowler C."/>
            <person name="Brownlee C."/>
            <person name="Cock J.M."/>
            <person name="Elias M."/>
            <person name="Gladyshev V.N."/>
            <person name="Groth M."/>
            <person name="Guda C."/>
            <person name="Hadaegh A."/>
            <person name="Iglesias-Rodriguez M.D."/>
            <person name="Jenkins J."/>
            <person name="Jones B.M."/>
            <person name="Lawson T."/>
            <person name="Leese F."/>
            <person name="Lindquist E."/>
            <person name="Lobanov A."/>
            <person name="Lomsadze A."/>
            <person name="Malik S.B."/>
            <person name="Marsh M.E."/>
            <person name="Mackinder L."/>
            <person name="Mock T."/>
            <person name="Mueller-Roeber B."/>
            <person name="Pagarete A."/>
            <person name="Parker M."/>
            <person name="Probert I."/>
            <person name="Quesneville H."/>
            <person name="Raines C."/>
            <person name="Rensing S.A."/>
            <person name="Riano-Pachon D.M."/>
            <person name="Richier S."/>
            <person name="Rokitta S."/>
            <person name="Shiraiwa Y."/>
            <person name="Soanes D.M."/>
            <person name="van der Giezen M."/>
            <person name="Wahlund T.M."/>
            <person name="Williams B."/>
            <person name="Wilson W."/>
            <person name="Wolfe G."/>
            <person name="Wurch L.L."/>
        </authorList>
    </citation>
    <scope>NUCLEOTIDE SEQUENCE</scope>
</reference>
<proteinExistence type="predicted"/>
<dbReference type="KEGG" id="ehx:EMIHUDRAFT_354427"/>
<dbReference type="EnsemblProtists" id="EOD24626">
    <property type="protein sequence ID" value="EOD24626"/>
    <property type="gene ID" value="EMIHUDRAFT_354427"/>
</dbReference>
<name>A0A0D3JM91_EMIH1</name>
<dbReference type="PaxDb" id="2903-EOD24626"/>
<protein>
    <recommendedName>
        <fullName evidence="3">VPS9 domain-containing protein</fullName>
    </recommendedName>
</protein>
<evidence type="ECO:0008006" key="3">
    <source>
        <dbReference type="Google" id="ProtNLM"/>
    </source>
</evidence>
<dbReference type="GeneID" id="17270173"/>